<evidence type="ECO:0000313" key="1">
    <source>
        <dbReference type="EMBL" id="TYS60532.1"/>
    </source>
</evidence>
<dbReference type="RefSeq" id="WP_148990237.1">
    <property type="nucleotide sequence ID" value="NZ_VTEV01000015.1"/>
</dbReference>
<reference evidence="1 2" key="1">
    <citation type="submission" date="2019-08" db="EMBL/GenBank/DDBJ databases">
        <title>Bacillus genomes from the desert of Cuatro Cienegas, Coahuila.</title>
        <authorList>
            <person name="Olmedo-Alvarez G."/>
        </authorList>
    </citation>
    <scope>NUCLEOTIDE SEQUENCE [LARGE SCALE GENOMIC DNA]</scope>
    <source>
        <strain evidence="1 2">CH28_1T</strain>
    </source>
</reference>
<accession>A0A5D4SEY1</accession>
<dbReference type="AlphaFoldDB" id="A0A5D4SEY1"/>
<sequence length="68" mass="7695">MKASEALLRAIASNGNEIPAVQLDVWFGELEKARLVTRVIKDDKNVFYWKLTDAAIAFLKKKGVEMNE</sequence>
<dbReference type="EMBL" id="VTEV01000015">
    <property type="protein sequence ID" value="TYS60532.1"/>
    <property type="molecule type" value="Genomic_DNA"/>
</dbReference>
<comment type="caution">
    <text evidence="1">The sequence shown here is derived from an EMBL/GenBank/DDBJ whole genome shotgun (WGS) entry which is preliminary data.</text>
</comment>
<proteinExistence type="predicted"/>
<organism evidence="1 2">
    <name type="scientific">Sutcliffiella horikoshii</name>
    <dbReference type="NCBI Taxonomy" id="79883"/>
    <lineage>
        <taxon>Bacteria</taxon>
        <taxon>Bacillati</taxon>
        <taxon>Bacillota</taxon>
        <taxon>Bacilli</taxon>
        <taxon>Bacillales</taxon>
        <taxon>Bacillaceae</taxon>
        <taxon>Sutcliffiella</taxon>
    </lineage>
</organism>
<dbReference type="Proteomes" id="UP000322524">
    <property type="component" value="Unassembled WGS sequence"/>
</dbReference>
<protein>
    <submittedName>
        <fullName evidence="1">Uncharacterized protein</fullName>
    </submittedName>
</protein>
<evidence type="ECO:0000313" key="2">
    <source>
        <dbReference type="Proteomes" id="UP000322524"/>
    </source>
</evidence>
<name>A0A5D4SEY1_9BACI</name>
<gene>
    <name evidence="1" type="ORF">FZC76_21775</name>
</gene>